<feature type="compositionally biased region" description="Polar residues" evidence="1">
    <location>
        <begin position="101"/>
        <end position="110"/>
    </location>
</feature>
<name>A0A8D8HM23_CULPI</name>
<accession>A0A8D8HM23</accession>
<feature type="region of interest" description="Disordered" evidence="1">
    <location>
        <begin position="32"/>
        <end position="110"/>
    </location>
</feature>
<dbReference type="EMBL" id="HBUE01217405">
    <property type="protein sequence ID" value="CAG6537755.1"/>
    <property type="molecule type" value="Transcribed_RNA"/>
</dbReference>
<feature type="compositionally biased region" description="Low complexity" evidence="1">
    <location>
        <begin position="69"/>
        <end position="81"/>
    </location>
</feature>
<dbReference type="EMBL" id="HBUE01323963">
    <property type="protein sequence ID" value="CAG6589766.1"/>
    <property type="molecule type" value="Transcribed_RNA"/>
</dbReference>
<sequence>MEVAAAAVKAGVATGLRTTIARLVSRTRSRLPREVKAASLRRPPPLPKRRAKTMPCQRRPPSAYRHLPRTTLTRRLNPTSLRNRRRPFERRPARSAPANDPCSTLITPTR</sequence>
<protein>
    <submittedName>
        <fullName evidence="2">(northern house mosquito) hypothetical protein</fullName>
    </submittedName>
</protein>
<dbReference type="EMBL" id="HBUE01323964">
    <property type="protein sequence ID" value="CAG6589768.1"/>
    <property type="molecule type" value="Transcribed_RNA"/>
</dbReference>
<dbReference type="EMBL" id="HBUE01217402">
    <property type="protein sequence ID" value="CAG6537752.1"/>
    <property type="molecule type" value="Transcribed_RNA"/>
</dbReference>
<dbReference type="EMBL" id="HBUE01323960">
    <property type="protein sequence ID" value="CAG6589763.1"/>
    <property type="molecule type" value="Transcribed_RNA"/>
</dbReference>
<organism evidence="2">
    <name type="scientific">Culex pipiens</name>
    <name type="common">House mosquito</name>
    <dbReference type="NCBI Taxonomy" id="7175"/>
    <lineage>
        <taxon>Eukaryota</taxon>
        <taxon>Metazoa</taxon>
        <taxon>Ecdysozoa</taxon>
        <taxon>Arthropoda</taxon>
        <taxon>Hexapoda</taxon>
        <taxon>Insecta</taxon>
        <taxon>Pterygota</taxon>
        <taxon>Neoptera</taxon>
        <taxon>Endopterygota</taxon>
        <taxon>Diptera</taxon>
        <taxon>Nematocera</taxon>
        <taxon>Culicoidea</taxon>
        <taxon>Culicidae</taxon>
        <taxon>Culicinae</taxon>
        <taxon>Culicini</taxon>
        <taxon>Culex</taxon>
        <taxon>Culex</taxon>
    </lineage>
</organism>
<evidence type="ECO:0000256" key="1">
    <source>
        <dbReference type="SAM" id="MobiDB-lite"/>
    </source>
</evidence>
<dbReference type="AlphaFoldDB" id="A0A8D8HM23"/>
<reference evidence="2" key="1">
    <citation type="submission" date="2021-05" db="EMBL/GenBank/DDBJ databases">
        <authorList>
            <person name="Alioto T."/>
            <person name="Alioto T."/>
            <person name="Gomez Garrido J."/>
        </authorList>
    </citation>
    <scope>NUCLEOTIDE SEQUENCE</scope>
</reference>
<proteinExistence type="predicted"/>
<dbReference type="EMBL" id="HBUE01217406">
    <property type="protein sequence ID" value="CAG6537757.1"/>
    <property type="molecule type" value="Transcribed_RNA"/>
</dbReference>
<evidence type="ECO:0000313" key="2">
    <source>
        <dbReference type="EMBL" id="CAG6537755.1"/>
    </source>
</evidence>